<dbReference type="Proteomes" id="UP001269819">
    <property type="component" value="Unassembled WGS sequence"/>
</dbReference>
<name>A0ABU3W3F5_9GAMM</name>
<reference evidence="2 3" key="1">
    <citation type="submission" date="2023-10" db="EMBL/GenBank/DDBJ databases">
        <title>Characteristics and mechanism of a salt-tolerant marine origin heterotrophic nitrifying- aerobic denitrifying bacteria Marinobacter xestospongiae HN1.</title>
        <authorList>
            <person name="Qi R."/>
        </authorList>
    </citation>
    <scope>NUCLEOTIDE SEQUENCE [LARGE SCALE GENOMIC DNA]</scope>
    <source>
        <strain evidence="2 3">HN1</strain>
    </source>
</reference>
<gene>
    <name evidence="2" type="ORF">RYS15_20505</name>
</gene>
<accession>A0ABU3W3F5</accession>
<keyword evidence="3" id="KW-1185">Reference proteome</keyword>
<proteinExistence type="predicted"/>
<dbReference type="EMBL" id="JAWIIJ010000025">
    <property type="protein sequence ID" value="MDV2081079.1"/>
    <property type="molecule type" value="Genomic_DNA"/>
</dbReference>
<dbReference type="SMART" id="SM01040">
    <property type="entry name" value="Bro-N"/>
    <property type="match status" value="1"/>
</dbReference>
<protein>
    <submittedName>
        <fullName evidence="2">Bro-N domain-containing protein</fullName>
    </submittedName>
</protein>
<dbReference type="PROSITE" id="PS51750">
    <property type="entry name" value="BRO_N"/>
    <property type="match status" value="1"/>
</dbReference>
<sequence length="272" mass="30897">MEDYRSTAKKNCRPLGPPTTALTFSTTDLRVILINEEPWFVAADACTALGIQNPSDAMRTLDDDEVTLDTIEGRTPTGGNIKKPVRLINESGLYSLIFKSRKPEAKKFKRWVTHEVLPAIRKTGSYGTPNWSPSDRASYQLRDKLAAAIRSVTVGFQGKGASYAINERIRNHFGVRRVEDLSTNQARDAIHMVEQLREPTLKWVRAMRKLEKDYVQQVLRDDKVFLSAPTLVCLDLEPQEIVAPLDHPELRRLQKANRGQRDMYSLFLDEGE</sequence>
<dbReference type="InterPro" id="IPR003497">
    <property type="entry name" value="BRO_N_domain"/>
</dbReference>
<evidence type="ECO:0000313" key="3">
    <source>
        <dbReference type="Proteomes" id="UP001269819"/>
    </source>
</evidence>
<dbReference type="RefSeq" id="WP_316975374.1">
    <property type="nucleotide sequence ID" value="NZ_JAWIIJ010000025.1"/>
</dbReference>
<comment type="caution">
    <text evidence="2">The sequence shown here is derived from an EMBL/GenBank/DDBJ whole genome shotgun (WGS) entry which is preliminary data.</text>
</comment>
<evidence type="ECO:0000313" key="2">
    <source>
        <dbReference type="EMBL" id="MDV2081079.1"/>
    </source>
</evidence>
<dbReference type="PANTHER" id="PTHR36180:SF2">
    <property type="entry name" value="BRO FAMILY PROTEIN"/>
    <property type="match status" value="1"/>
</dbReference>
<dbReference type="Pfam" id="PF02498">
    <property type="entry name" value="Bro-N"/>
    <property type="match status" value="1"/>
</dbReference>
<feature type="domain" description="Bro-N" evidence="1">
    <location>
        <begin position="19"/>
        <end position="124"/>
    </location>
</feature>
<dbReference type="PANTHER" id="PTHR36180">
    <property type="entry name" value="DNA-BINDING PROTEIN-RELATED-RELATED"/>
    <property type="match status" value="1"/>
</dbReference>
<evidence type="ECO:0000259" key="1">
    <source>
        <dbReference type="PROSITE" id="PS51750"/>
    </source>
</evidence>
<organism evidence="2 3">
    <name type="scientific">Marinobacter xestospongiae</name>
    <dbReference type="NCBI Taxonomy" id="994319"/>
    <lineage>
        <taxon>Bacteria</taxon>
        <taxon>Pseudomonadati</taxon>
        <taxon>Pseudomonadota</taxon>
        <taxon>Gammaproteobacteria</taxon>
        <taxon>Pseudomonadales</taxon>
        <taxon>Marinobacteraceae</taxon>
        <taxon>Marinobacter</taxon>
    </lineage>
</organism>